<dbReference type="RefSeq" id="WP_346820231.1">
    <property type="nucleotide sequence ID" value="NZ_JBDKWZ010000003.1"/>
</dbReference>
<feature type="domain" description="DUF1731" evidence="3">
    <location>
        <begin position="253"/>
        <end position="299"/>
    </location>
</feature>
<dbReference type="InterPro" id="IPR013549">
    <property type="entry name" value="DUF1731"/>
</dbReference>
<organism evidence="4 5">
    <name type="scientific">Rapidithrix thailandica</name>
    <dbReference type="NCBI Taxonomy" id="413964"/>
    <lineage>
        <taxon>Bacteria</taxon>
        <taxon>Pseudomonadati</taxon>
        <taxon>Bacteroidota</taxon>
        <taxon>Cytophagia</taxon>
        <taxon>Cytophagales</taxon>
        <taxon>Flammeovirgaceae</taxon>
        <taxon>Rapidithrix</taxon>
    </lineage>
</organism>
<evidence type="ECO:0000256" key="1">
    <source>
        <dbReference type="ARBA" id="ARBA00009353"/>
    </source>
</evidence>
<dbReference type="InterPro" id="IPR010099">
    <property type="entry name" value="SDR39U1"/>
</dbReference>
<comment type="caution">
    <text evidence="4">The sequence shown here is derived from an EMBL/GenBank/DDBJ whole genome shotgun (WGS) entry which is preliminary data.</text>
</comment>
<dbReference type="InterPro" id="IPR036291">
    <property type="entry name" value="NAD(P)-bd_dom_sf"/>
</dbReference>
<keyword evidence="5" id="KW-1185">Reference proteome</keyword>
<dbReference type="Proteomes" id="UP001403385">
    <property type="component" value="Unassembled WGS sequence"/>
</dbReference>
<evidence type="ECO:0000259" key="3">
    <source>
        <dbReference type="Pfam" id="PF08338"/>
    </source>
</evidence>
<dbReference type="NCBIfam" id="TIGR01777">
    <property type="entry name" value="yfcH"/>
    <property type="match status" value="1"/>
</dbReference>
<gene>
    <name evidence="4" type="ORF">AAG747_05970</name>
</gene>
<dbReference type="InterPro" id="IPR001509">
    <property type="entry name" value="Epimerase_deHydtase"/>
</dbReference>
<dbReference type="AlphaFoldDB" id="A0AAW9S7Y7"/>
<dbReference type="Pfam" id="PF08338">
    <property type="entry name" value="DUF1731"/>
    <property type="match status" value="1"/>
</dbReference>
<accession>A0AAW9S7Y7</accession>
<comment type="similarity">
    <text evidence="1">Belongs to the NAD(P)-dependent epimerase/dehydratase family. SDR39U1 subfamily.</text>
</comment>
<evidence type="ECO:0000313" key="5">
    <source>
        <dbReference type="Proteomes" id="UP001403385"/>
    </source>
</evidence>
<dbReference type="Pfam" id="PF01370">
    <property type="entry name" value="Epimerase"/>
    <property type="match status" value="1"/>
</dbReference>
<sequence length="302" mass="33298">MKQNVLITGGTGLVGTYLTRLLLKKGFRVSHLSRSRHKHQDIEYYLWNIGDQFIEEGAIEDADYIIHLAGASIGEKRWTPARKQELRDSRVLSTKLLAQRLTTASHKVKAFIAASAIGIYGDTGNQWATEESKPGSGFLANLCKEWESKIDLIADLGIRTVKIRSGIVLSKKGGVLEQMALPVKLFAGTPLGNGKQYFPWIHIEDISQMFLYAIENESLVGPFNGVAPNPVTNTQFTKALGKILCRPVWPIGVPPFVLNIALGEMASTALESSRISAKKIQEAGFHFSFKTAQEALKDLFKG</sequence>
<feature type="domain" description="NAD-dependent epimerase/dehydratase" evidence="2">
    <location>
        <begin position="5"/>
        <end position="216"/>
    </location>
</feature>
<dbReference type="CDD" id="cd05242">
    <property type="entry name" value="SDR_a8"/>
    <property type="match status" value="1"/>
</dbReference>
<protein>
    <submittedName>
        <fullName evidence="4">TIGR01777 family oxidoreductase</fullName>
    </submittedName>
</protein>
<dbReference type="Gene3D" id="3.40.50.720">
    <property type="entry name" value="NAD(P)-binding Rossmann-like Domain"/>
    <property type="match status" value="1"/>
</dbReference>
<evidence type="ECO:0000259" key="2">
    <source>
        <dbReference type="Pfam" id="PF01370"/>
    </source>
</evidence>
<evidence type="ECO:0000313" key="4">
    <source>
        <dbReference type="EMBL" id="MEN7547443.1"/>
    </source>
</evidence>
<proteinExistence type="inferred from homology"/>
<dbReference type="EMBL" id="JBDKWZ010000003">
    <property type="protein sequence ID" value="MEN7547443.1"/>
    <property type="molecule type" value="Genomic_DNA"/>
</dbReference>
<dbReference type="SUPFAM" id="SSF51735">
    <property type="entry name" value="NAD(P)-binding Rossmann-fold domains"/>
    <property type="match status" value="1"/>
</dbReference>
<name>A0AAW9S7Y7_9BACT</name>
<dbReference type="PANTHER" id="PTHR11092">
    <property type="entry name" value="SUGAR NUCLEOTIDE EPIMERASE RELATED"/>
    <property type="match status" value="1"/>
</dbReference>
<dbReference type="PANTHER" id="PTHR11092:SF0">
    <property type="entry name" value="EPIMERASE FAMILY PROTEIN SDR39U1"/>
    <property type="match status" value="1"/>
</dbReference>
<reference evidence="4 5" key="1">
    <citation type="submission" date="2024-04" db="EMBL/GenBank/DDBJ databases">
        <title>Novel genus in family Flammeovirgaceae.</title>
        <authorList>
            <person name="Nguyen T.H."/>
            <person name="Vuong T.Q."/>
            <person name="Le H."/>
            <person name="Kim S.-G."/>
        </authorList>
    </citation>
    <scope>NUCLEOTIDE SEQUENCE [LARGE SCALE GENOMIC DNA]</scope>
    <source>
        <strain evidence="4 5">JCM 23209</strain>
    </source>
</reference>